<feature type="non-terminal residue" evidence="5">
    <location>
        <position position="1"/>
    </location>
</feature>
<name>X0SWS5_9ZZZZ</name>
<dbReference type="Gene3D" id="3.40.50.1580">
    <property type="entry name" value="Nucleoside phosphorylase domain"/>
    <property type="match status" value="1"/>
</dbReference>
<dbReference type="InterPro" id="IPR010044">
    <property type="entry name" value="MTAP"/>
</dbReference>
<accession>X0SWS5</accession>
<dbReference type="GO" id="GO:0017061">
    <property type="term" value="F:S-methyl-5-thioadenosine phosphorylase activity"/>
    <property type="evidence" value="ECO:0007669"/>
    <property type="project" value="InterPro"/>
</dbReference>
<protein>
    <recommendedName>
        <fullName evidence="4">Nucleoside phosphorylase domain-containing protein</fullName>
    </recommendedName>
</protein>
<dbReference type="SUPFAM" id="SSF53167">
    <property type="entry name" value="Purine and uridine phosphorylases"/>
    <property type="match status" value="1"/>
</dbReference>
<evidence type="ECO:0000313" key="5">
    <source>
        <dbReference type="EMBL" id="GAF68260.1"/>
    </source>
</evidence>
<dbReference type="PANTHER" id="PTHR42679:SF2">
    <property type="entry name" value="S-METHYL-5'-THIOADENOSINE PHOSPHORYLASE"/>
    <property type="match status" value="1"/>
</dbReference>
<dbReference type="GO" id="GO:0009116">
    <property type="term" value="P:nucleoside metabolic process"/>
    <property type="evidence" value="ECO:0007669"/>
    <property type="project" value="InterPro"/>
</dbReference>
<proteinExistence type="predicted"/>
<keyword evidence="2" id="KW-0808">Transferase</keyword>
<feature type="region of interest" description="Disordered" evidence="3">
    <location>
        <begin position="310"/>
        <end position="334"/>
    </location>
</feature>
<dbReference type="InterPro" id="IPR000845">
    <property type="entry name" value="Nucleoside_phosphorylase_d"/>
</dbReference>
<dbReference type="EMBL" id="BARS01003766">
    <property type="protein sequence ID" value="GAF68260.1"/>
    <property type="molecule type" value="Genomic_DNA"/>
</dbReference>
<evidence type="ECO:0000256" key="3">
    <source>
        <dbReference type="SAM" id="MobiDB-lite"/>
    </source>
</evidence>
<reference evidence="5" key="1">
    <citation type="journal article" date="2014" name="Front. Microbiol.">
        <title>High frequency of phylogenetically diverse reductive dehalogenase-homologous genes in deep subseafloor sedimentary metagenomes.</title>
        <authorList>
            <person name="Kawai M."/>
            <person name="Futagami T."/>
            <person name="Toyoda A."/>
            <person name="Takaki Y."/>
            <person name="Nishi S."/>
            <person name="Hori S."/>
            <person name="Arai W."/>
            <person name="Tsubouchi T."/>
            <person name="Morono Y."/>
            <person name="Uchiyama I."/>
            <person name="Ito T."/>
            <person name="Fujiyama A."/>
            <person name="Inagaki F."/>
            <person name="Takami H."/>
        </authorList>
    </citation>
    <scope>NUCLEOTIDE SEQUENCE</scope>
    <source>
        <strain evidence="5">Expedition CK06-06</strain>
    </source>
</reference>
<comment type="caution">
    <text evidence="5">The sequence shown here is derived from an EMBL/GenBank/DDBJ whole genome shotgun (WGS) entry which is preliminary data.</text>
</comment>
<keyword evidence="1" id="KW-0328">Glycosyltransferase</keyword>
<evidence type="ECO:0000256" key="2">
    <source>
        <dbReference type="ARBA" id="ARBA00022679"/>
    </source>
</evidence>
<organism evidence="5">
    <name type="scientific">marine sediment metagenome</name>
    <dbReference type="NCBI Taxonomy" id="412755"/>
    <lineage>
        <taxon>unclassified sequences</taxon>
        <taxon>metagenomes</taxon>
        <taxon>ecological metagenomes</taxon>
    </lineage>
</organism>
<sequence>ACIGGTAAYDLLREGALLGQRLGPQATPFGASQPIYLCESRFGEFYFLSRHGESSFDLAPSFVNYRANIYALKDLDVRSIVSWSETRAISHNYKIGQYVIVDDLIDETHSRPNTFFENRGLGVVRQSPVFCPSLHQAFATALLQENCDFVDHAVYVCIEGPRRETAAEVRKYAACGGELLGTTLAPEVFLAKELQMCYASLCYVAGYAETGSDFRPFENGRILEQDSQEQRARAAVERLPRLLERLVEVLRRTPGICRCESSMQHHIAGGQIGWDWRTWFEAPEPSQGPGRARRGERDYEYDYEYYLDHERRRYDQQRDDPDALDQQAEDSTQS</sequence>
<dbReference type="GO" id="GO:0019509">
    <property type="term" value="P:L-methionine salvage from methylthioadenosine"/>
    <property type="evidence" value="ECO:0007669"/>
    <property type="project" value="TreeGrafter"/>
</dbReference>
<feature type="domain" description="Nucleoside phosphorylase" evidence="4">
    <location>
        <begin position="32"/>
        <end position="248"/>
    </location>
</feature>
<dbReference type="AlphaFoldDB" id="X0SWS5"/>
<gene>
    <name evidence="5" type="ORF">S01H1_07301</name>
</gene>
<dbReference type="CDD" id="cd09010">
    <property type="entry name" value="MTAP_SsMTAPII_like_MTIP"/>
    <property type="match status" value="1"/>
</dbReference>
<dbReference type="GO" id="GO:0005829">
    <property type="term" value="C:cytosol"/>
    <property type="evidence" value="ECO:0007669"/>
    <property type="project" value="TreeGrafter"/>
</dbReference>
<evidence type="ECO:0000259" key="4">
    <source>
        <dbReference type="Pfam" id="PF01048"/>
    </source>
</evidence>
<dbReference type="PANTHER" id="PTHR42679">
    <property type="entry name" value="S-METHYL-5'-THIOADENOSINE PHOSPHORYLASE"/>
    <property type="match status" value="1"/>
</dbReference>
<dbReference type="Pfam" id="PF01048">
    <property type="entry name" value="PNP_UDP_1"/>
    <property type="match status" value="1"/>
</dbReference>
<evidence type="ECO:0000256" key="1">
    <source>
        <dbReference type="ARBA" id="ARBA00022676"/>
    </source>
</evidence>
<feature type="compositionally biased region" description="Basic and acidic residues" evidence="3">
    <location>
        <begin position="310"/>
        <end position="321"/>
    </location>
</feature>
<dbReference type="InterPro" id="IPR035994">
    <property type="entry name" value="Nucleoside_phosphorylase_sf"/>
</dbReference>